<dbReference type="SMART" id="SM00304">
    <property type="entry name" value="HAMP"/>
    <property type="match status" value="2"/>
</dbReference>
<gene>
    <name evidence="9" type="ORF">OR37_03356</name>
</gene>
<dbReference type="Gene3D" id="6.10.340.10">
    <property type="match status" value="1"/>
</dbReference>
<feature type="domain" description="Methyl-accepting transducer" evidence="7">
    <location>
        <begin position="368"/>
        <end position="597"/>
    </location>
</feature>
<dbReference type="Pfam" id="PF00672">
    <property type="entry name" value="HAMP"/>
    <property type="match status" value="1"/>
</dbReference>
<evidence type="ECO:0000313" key="10">
    <source>
        <dbReference type="Proteomes" id="UP000013063"/>
    </source>
</evidence>
<dbReference type="SUPFAM" id="SSF158472">
    <property type="entry name" value="HAMP domain-like"/>
    <property type="match status" value="1"/>
</dbReference>
<keyword evidence="10" id="KW-1185">Reference proteome</keyword>
<keyword evidence="6" id="KW-0472">Membrane</keyword>
<evidence type="ECO:0000259" key="7">
    <source>
        <dbReference type="PROSITE" id="PS50111"/>
    </source>
</evidence>
<evidence type="ECO:0000256" key="1">
    <source>
        <dbReference type="ARBA" id="ARBA00004370"/>
    </source>
</evidence>
<dbReference type="InterPro" id="IPR051310">
    <property type="entry name" value="MCP_chemotaxis"/>
</dbReference>
<dbReference type="InterPro" id="IPR003660">
    <property type="entry name" value="HAMP_dom"/>
</dbReference>
<dbReference type="PROSITE" id="PS50885">
    <property type="entry name" value="HAMP"/>
    <property type="match status" value="2"/>
</dbReference>
<keyword evidence="6" id="KW-0812">Transmembrane</keyword>
<proteinExistence type="inferred from homology"/>
<dbReference type="OrthoDB" id="266313at2"/>
<comment type="caution">
    <text evidence="9">The sequence shown here is derived from an EMBL/GenBank/DDBJ whole genome shotgun (WGS) entry which is preliminary data.</text>
</comment>
<dbReference type="InterPro" id="IPR024478">
    <property type="entry name" value="HlyB_4HB_MCP"/>
</dbReference>
<feature type="coiled-coil region" evidence="5">
    <location>
        <begin position="281"/>
        <end position="308"/>
    </location>
</feature>
<dbReference type="PROSITE" id="PS50111">
    <property type="entry name" value="CHEMOTAXIS_TRANSDUC_2"/>
    <property type="match status" value="1"/>
</dbReference>
<dbReference type="SMART" id="SM00283">
    <property type="entry name" value="MA"/>
    <property type="match status" value="1"/>
</dbReference>
<keyword evidence="6" id="KW-1133">Transmembrane helix</keyword>
<feature type="transmembrane region" description="Helical" evidence="6">
    <location>
        <begin position="32"/>
        <end position="52"/>
    </location>
</feature>
<dbReference type="STRING" id="1292034.OR37_03356"/>
<dbReference type="Gene3D" id="1.10.287.950">
    <property type="entry name" value="Methyl-accepting chemotaxis protein"/>
    <property type="match status" value="1"/>
</dbReference>
<dbReference type="Pfam" id="PF18947">
    <property type="entry name" value="HAMP_2"/>
    <property type="match status" value="1"/>
</dbReference>
<feature type="domain" description="HAMP" evidence="8">
    <location>
        <begin position="311"/>
        <end position="363"/>
    </location>
</feature>
<keyword evidence="4" id="KW-0807">Transducer</keyword>
<evidence type="ECO:0000313" key="9">
    <source>
        <dbReference type="EMBL" id="ENZ80776.1"/>
    </source>
</evidence>
<dbReference type="PANTHER" id="PTHR43531">
    <property type="entry name" value="PROTEIN ICFG"/>
    <property type="match status" value="1"/>
</dbReference>
<dbReference type="FunFam" id="1.10.287.950:FF:000001">
    <property type="entry name" value="Methyl-accepting chemotaxis sensory transducer"/>
    <property type="match status" value="1"/>
</dbReference>
<comment type="subcellular location">
    <subcellularLocation>
        <location evidence="1">Membrane</location>
    </subcellularLocation>
</comment>
<protein>
    <submittedName>
        <fullName evidence="9">Methyl-accepting chemotaxis protein</fullName>
    </submittedName>
</protein>
<dbReference type="GO" id="GO:0006935">
    <property type="term" value="P:chemotaxis"/>
    <property type="evidence" value="ECO:0007669"/>
    <property type="project" value="UniProtKB-KW"/>
</dbReference>
<keyword evidence="2" id="KW-0145">Chemotaxis</keyword>
<dbReference type="PATRIC" id="fig|1292034.3.peg.3328"/>
<reference evidence="9 10" key="1">
    <citation type="journal article" date="2013" name="Genome Announc.">
        <title>Draft Genome Sequence for Caulobacter sp. Strain OR37, a Bacterium Tolerant to Heavy Metals.</title>
        <authorList>
            <person name="Utturkar S.M."/>
            <person name="Bollmann A."/>
            <person name="Brzoska R.M."/>
            <person name="Klingeman D.M."/>
            <person name="Epstein S.E."/>
            <person name="Palumbo A.V."/>
            <person name="Brown S.D."/>
        </authorList>
    </citation>
    <scope>NUCLEOTIDE SEQUENCE [LARGE SCALE GENOMIC DNA]</scope>
    <source>
        <strain evidence="9 10">OR37</strain>
    </source>
</reference>
<dbReference type="Proteomes" id="UP000013063">
    <property type="component" value="Unassembled WGS sequence"/>
</dbReference>
<dbReference type="SUPFAM" id="SSF58104">
    <property type="entry name" value="Methyl-accepting chemotaxis protein (MCP) signaling domain"/>
    <property type="match status" value="1"/>
</dbReference>
<accession>R0CWA5</accession>
<evidence type="ECO:0000256" key="6">
    <source>
        <dbReference type="SAM" id="Phobius"/>
    </source>
</evidence>
<evidence type="ECO:0000256" key="5">
    <source>
        <dbReference type="SAM" id="Coils"/>
    </source>
</evidence>
<dbReference type="Pfam" id="PF12729">
    <property type="entry name" value="4HB_MCP_1"/>
    <property type="match status" value="1"/>
</dbReference>
<dbReference type="CDD" id="cd11386">
    <property type="entry name" value="MCP_signal"/>
    <property type="match status" value="1"/>
</dbReference>
<sequence>MSNAAPTREIERDGCFPGAESALNNLKISTKIAVLVLFLGLICIAVASYGALRIMSVDAAYSNLTDVRAKAQSSLQRVNRSVSQMSYSAAMGIIASDPKSVAEETANYQAAKAKTYGYIDKAARGLPDYASELAVLRRDLDKVTAALDNVVQLSGQGREAEAREAMKLARPMVSDYSKANSALVDRGVTDMARASDDLTAGAGRTARNLLILAGLGVSAGVGAALWMSRAAITRPLTALANDMRRLADGDLDVRVTGQGRRDEVGLMAGAVQVFKDNGLRARALAADAERLKAEADLANGQAEEQRRANAAEQAMVVKALAGSLSRLAEGDLTAQIDADFQGQYAQIKADFNAAVESLRTAMNAISESTSGIRGGSDEIAVASSDLSRRTEQQAANLEETAAALDQITATVRASADGARQASEAASQARRDAANSGKVMQDAVSAMVEIEESSTQITNIIGVIDEIAFQTNLLALNAGVEAARAGDAGKGFAVVAQEVRALAQRSAEAAKEIKALIAGSSAHVSRGVQLVGDTETALSDIVAKVAEIDGLVSRIAQSSQEQATGLNQVNIAVNQMDQVTQQNAAMVEEATAAVSNLRVETGKLTNLVTRFKIQRQGSASRPGAGLTVAQRQDRVAAFARGA</sequence>
<comment type="similarity">
    <text evidence="3">Belongs to the methyl-accepting chemotaxis (MCP) protein family.</text>
</comment>
<evidence type="ECO:0000256" key="2">
    <source>
        <dbReference type="ARBA" id="ARBA00022500"/>
    </source>
</evidence>
<feature type="domain" description="HAMP" evidence="8">
    <location>
        <begin position="230"/>
        <end position="283"/>
    </location>
</feature>
<dbReference type="eggNOG" id="COG0840">
    <property type="taxonomic scope" value="Bacteria"/>
</dbReference>
<dbReference type="AlphaFoldDB" id="R0CWA5"/>
<dbReference type="InterPro" id="IPR004089">
    <property type="entry name" value="MCPsignal_dom"/>
</dbReference>
<dbReference type="PANTHER" id="PTHR43531:SF11">
    <property type="entry name" value="METHYL-ACCEPTING CHEMOTAXIS PROTEIN 3"/>
    <property type="match status" value="1"/>
</dbReference>
<dbReference type="EMBL" id="APMP01000026">
    <property type="protein sequence ID" value="ENZ80776.1"/>
    <property type="molecule type" value="Genomic_DNA"/>
</dbReference>
<organism evidence="9 10">
    <name type="scientific">Caulobacter vibrioides OR37</name>
    <dbReference type="NCBI Taxonomy" id="1292034"/>
    <lineage>
        <taxon>Bacteria</taxon>
        <taxon>Pseudomonadati</taxon>
        <taxon>Pseudomonadota</taxon>
        <taxon>Alphaproteobacteria</taxon>
        <taxon>Caulobacterales</taxon>
        <taxon>Caulobacteraceae</taxon>
        <taxon>Caulobacter</taxon>
    </lineage>
</organism>
<dbReference type="GO" id="GO:0007165">
    <property type="term" value="P:signal transduction"/>
    <property type="evidence" value="ECO:0007669"/>
    <property type="project" value="UniProtKB-KW"/>
</dbReference>
<evidence type="ECO:0000256" key="4">
    <source>
        <dbReference type="PROSITE-ProRule" id="PRU00284"/>
    </source>
</evidence>
<name>R0CWA5_CAUVI</name>
<evidence type="ECO:0000259" key="8">
    <source>
        <dbReference type="PROSITE" id="PS50885"/>
    </source>
</evidence>
<dbReference type="Pfam" id="PF00015">
    <property type="entry name" value="MCPsignal"/>
    <property type="match status" value="1"/>
</dbReference>
<evidence type="ECO:0000256" key="3">
    <source>
        <dbReference type="ARBA" id="ARBA00029447"/>
    </source>
</evidence>
<dbReference type="GO" id="GO:0016020">
    <property type="term" value="C:membrane"/>
    <property type="evidence" value="ECO:0007669"/>
    <property type="project" value="UniProtKB-SubCell"/>
</dbReference>
<dbReference type="CDD" id="cd06225">
    <property type="entry name" value="HAMP"/>
    <property type="match status" value="1"/>
</dbReference>
<keyword evidence="5" id="KW-0175">Coiled coil</keyword>